<evidence type="ECO:0000256" key="1">
    <source>
        <dbReference type="ARBA" id="ARBA00006926"/>
    </source>
</evidence>
<dbReference type="PIRSF" id="PIRSF000303">
    <property type="entry name" value="Glutathion_perox"/>
    <property type="match status" value="1"/>
</dbReference>
<accession>A0A2A9HGA0</accession>
<dbReference type="InterPro" id="IPR000889">
    <property type="entry name" value="Glutathione_peroxidase"/>
</dbReference>
<dbReference type="GO" id="GO:0034599">
    <property type="term" value="P:cellular response to oxidative stress"/>
    <property type="evidence" value="ECO:0007669"/>
    <property type="project" value="TreeGrafter"/>
</dbReference>
<dbReference type="PANTHER" id="PTHR11592:SF78">
    <property type="entry name" value="GLUTATHIONE PEROXIDASE"/>
    <property type="match status" value="1"/>
</dbReference>
<dbReference type="PROSITE" id="PS51352">
    <property type="entry name" value="THIOREDOXIN_2"/>
    <property type="match status" value="1"/>
</dbReference>
<dbReference type="Gene3D" id="3.40.30.10">
    <property type="entry name" value="Glutaredoxin"/>
    <property type="match status" value="1"/>
</dbReference>
<keyword evidence="8" id="KW-1185">Reference proteome</keyword>
<dbReference type="InterPro" id="IPR013766">
    <property type="entry name" value="Thioredoxin_domain"/>
</dbReference>
<gene>
    <name evidence="7" type="ORF">A9A59_1328</name>
</gene>
<protein>
    <recommendedName>
        <fullName evidence="5">Glutathione peroxidase</fullName>
    </recommendedName>
</protein>
<dbReference type="InterPro" id="IPR029759">
    <property type="entry name" value="GPX_AS"/>
</dbReference>
<evidence type="ECO:0000259" key="6">
    <source>
        <dbReference type="PROSITE" id="PS51352"/>
    </source>
</evidence>
<proteinExistence type="inferred from homology"/>
<dbReference type="GO" id="GO:0004601">
    <property type="term" value="F:peroxidase activity"/>
    <property type="evidence" value="ECO:0007669"/>
    <property type="project" value="UniProtKB-KW"/>
</dbReference>
<dbReference type="Proteomes" id="UP000223071">
    <property type="component" value="Unassembled WGS sequence"/>
</dbReference>
<dbReference type="PROSITE" id="PS51355">
    <property type="entry name" value="GLUTATHIONE_PEROXID_3"/>
    <property type="match status" value="1"/>
</dbReference>
<evidence type="ECO:0000256" key="5">
    <source>
        <dbReference type="RuleBase" id="RU000499"/>
    </source>
</evidence>
<name>A0A2A9HGA0_TEPT2</name>
<reference evidence="7 8" key="1">
    <citation type="submission" date="2017-09" db="EMBL/GenBank/DDBJ databases">
        <title>Sequencing the genomes of two abundant thermophiles in Great Basin hot springs: Thermocrinis jamiesonii and novel Chloroflexi Thermoflexus hugenholtzii.</title>
        <authorList>
            <person name="Hedlund B."/>
        </authorList>
    </citation>
    <scope>NUCLEOTIDE SEQUENCE [LARGE SCALE GENOMIC DNA]</scope>
    <source>
        <strain evidence="7 8">G233</strain>
    </source>
</reference>
<dbReference type="CDD" id="cd00340">
    <property type="entry name" value="GSH_Peroxidase"/>
    <property type="match status" value="1"/>
</dbReference>
<dbReference type="PROSITE" id="PS00460">
    <property type="entry name" value="GLUTATHIONE_PEROXID_1"/>
    <property type="match status" value="1"/>
</dbReference>
<evidence type="ECO:0000313" key="7">
    <source>
        <dbReference type="EMBL" id="PFG74120.1"/>
    </source>
</evidence>
<dbReference type="InterPro" id="IPR036249">
    <property type="entry name" value="Thioredoxin-like_sf"/>
</dbReference>
<feature type="active site" evidence="4">
    <location>
        <position position="34"/>
    </location>
</feature>
<dbReference type="SUPFAM" id="SSF52833">
    <property type="entry name" value="Thioredoxin-like"/>
    <property type="match status" value="1"/>
</dbReference>
<evidence type="ECO:0000256" key="2">
    <source>
        <dbReference type="ARBA" id="ARBA00022559"/>
    </source>
</evidence>
<comment type="similarity">
    <text evidence="1 5">Belongs to the glutathione peroxidase family.</text>
</comment>
<dbReference type="Pfam" id="PF00255">
    <property type="entry name" value="GSHPx"/>
    <property type="match status" value="1"/>
</dbReference>
<evidence type="ECO:0000256" key="4">
    <source>
        <dbReference type="PIRSR" id="PIRSR000303-1"/>
    </source>
</evidence>
<dbReference type="RefSeq" id="WP_098503530.1">
    <property type="nucleotide sequence ID" value="NZ_PDJQ01000001.1"/>
</dbReference>
<keyword evidence="3 5" id="KW-0560">Oxidoreductase</keyword>
<comment type="caution">
    <text evidence="7">The sequence shown here is derived from an EMBL/GenBank/DDBJ whole genome shotgun (WGS) entry which is preliminary data.</text>
</comment>
<keyword evidence="2 5" id="KW-0575">Peroxidase</keyword>
<dbReference type="FunFam" id="3.40.30.10:FF:000010">
    <property type="entry name" value="Glutathione peroxidase"/>
    <property type="match status" value="1"/>
</dbReference>
<evidence type="ECO:0000256" key="3">
    <source>
        <dbReference type="ARBA" id="ARBA00023002"/>
    </source>
</evidence>
<sequence length="157" mass="17605">MVLEFTMQRIDGTEEPLERYRGNVLMLVNVASKCGLTPQYAALQAIYERYRDRGFEILGFPANDFMGQEPGTNEEIAAFCDLNYGVTFPLFAKISVKGEGMHPLYRALTSLPAPLGGDVLWNFQKYLVDRDGNVVAKFDPRTPPDAPEVIEAIEQLL</sequence>
<feature type="domain" description="Thioredoxin" evidence="6">
    <location>
        <begin position="1"/>
        <end position="157"/>
    </location>
</feature>
<dbReference type="PANTHER" id="PTHR11592">
    <property type="entry name" value="GLUTATHIONE PEROXIDASE"/>
    <property type="match status" value="1"/>
</dbReference>
<dbReference type="PRINTS" id="PR01011">
    <property type="entry name" value="GLUTPROXDASE"/>
</dbReference>
<organism evidence="7 8">
    <name type="scientific">Tepidiforma thermophila (strain KCTC 52669 / CGMCC 1.13589 / G233)</name>
    <dbReference type="NCBI Taxonomy" id="2761530"/>
    <lineage>
        <taxon>Bacteria</taxon>
        <taxon>Bacillati</taxon>
        <taxon>Chloroflexota</taxon>
        <taxon>Tepidiformia</taxon>
        <taxon>Tepidiformales</taxon>
        <taxon>Tepidiformaceae</taxon>
        <taxon>Tepidiforma</taxon>
    </lineage>
</organism>
<dbReference type="EMBL" id="PDJQ01000001">
    <property type="protein sequence ID" value="PFG74120.1"/>
    <property type="molecule type" value="Genomic_DNA"/>
</dbReference>
<evidence type="ECO:0000313" key="8">
    <source>
        <dbReference type="Proteomes" id="UP000223071"/>
    </source>
</evidence>
<dbReference type="AlphaFoldDB" id="A0A2A9HGA0"/>